<organism evidence="4 5">
    <name type="scientific">Cirrhinus mrigala</name>
    <name type="common">Mrigala</name>
    <dbReference type="NCBI Taxonomy" id="683832"/>
    <lineage>
        <taxon>Eukaryota</taxon>
        <taxon>Metazoa</taxon>
        <taxon>Chordata</taxon>
        <taxon>Craniata</taxon>
        <taxon>Vertebrata</taxon>
        <taxon>Euteleostomi</taxon>
        <taxon>Actinopterygii</taxon>
        <taxon>Neopterygii</taxon>
        <taxon>Teleostei</taxon>
        <taxon>Ostariophysi</taxon>
        <taxon>Cypriniformes</taxon>
        <taxon>Cyprinidae</taxon>
        <taxon>Labeoninae</taxon>
        <taxon>Labeonini</taxon>
        <taxon>Cirrhinus</taxon>
    </lineage>
</organism>
<dbReference type="EMBL" id="JAMKFB020000189">
    <property type="protein sequence ID" value="KAL0152636.1"/>
    <property type="molecule type" value="Genomic_DNA"/>
</dbReference>
<protein>
    <recommendedName>
        <fullName evidence="6">Transposase</fullName>
    </recommendedName>
</protein>
<name>A0ABD0MUH6_CIRMR</name>
<dbReference type="Pfam" id="PF13358">
    <property type="entry name" value="DDE_3"/>
    <property type="match status" value="1"/>
</dbReference>
<feature type="region of interest" description="Disordered" evidence="1">
    <location>
        <begin position="1"/>
        <end position="51"/>
    </location>
</feature>
<dbReference type="InterPro" id="IPR002492">
    <property type="entry name" value="Transposase_Tc1-like"/>
</dbReference>
<dbReference type="Proteomes" id="UP001529510">
    <property type="component" value="Unassembled WGS sequence"/>
</dbReference>
<evidence type="ECO:0000256" key="1">
    <source>
        <dbReference type="SAM" id="MobiDB-lite"/>
    </source>
</evidence>
<gene>
    <name evidence="4" type="ORF">M9458_052359</name>
</gene>
<dbReference type="PANTHER" id="PTHR23022">
    <property type="entry name" value="TRANSPOSABLE ELEMENT-RELATED"/>
    <property type="match status" value="1"/>
</dbReference>
<keyword evidence="5" id="KW-1185">Reference proteome</keyword>
<dbReference type="Gene3D" id="3.30.420.10">
    <property type="entry name" value="Ribonuclease H-like superfamily/Ribonuclease H"/>
    <property type="match status" value="1"/>
</dbReference>
<accession>A0ABD0MUH6</accession>
<dbReference type="PANTHER" id="PTHR23022:SF119">
    <property type="entry name" value="TC1-LIKE TRANSPOSASE DDE DOMAIN-CONTAINING PROTEIN"/>
    <property type="match status" value="1"/>
</dbReference>
<evidence type="ECO:0000259" key="3">
    <source>
        <dbReference type="Pfam" id="PF13358"/>
    </source>
</evidence>
<feature type="compositionally biased region" description="Pro residues" evidence="1">
    <location>
        <begin position="1"/>
        <end position="46"/>
    </location>
</feature>
<dbReference type="InterPro" id="IPR052338">
    <property type="entry name" value="Transposase_5"/>
</dbReference>
<sequence>MAYSSPPPPPRMPALSPPPPLCASVSAPPPSPDPDPWSPSPTPPNWSPLSIPNERVEEMDFTEANLQAILKKIVTKVDFSSCPISNQINVCRDNILSRSIQAFKRRRFDPSAKLDIVFVDADGPEHSRLLTLDTHALDTGLYGVIGAMISISIVHGGVGPHFFSKDLFMQLREEKTQPAILDEVGDYSFKEKLVKSSVSKHINREAKGRKRCGRRKCTSNRDNRTLERIVKQNPFKNVGEIHKEWTAAGVSASRTTTHRRMQDMGFSCRIPSVKPLLNNRQRQKRLAWAKDKKDWTAAEWSKNQGPRVWRKRGEAQNPHCLRSSVKFPQSVMVWGAMSSAGVGPLCFLRSRVNAAVYQDVLEHFMLPAADQLYGDADFIFQQDLAPAHSTKATSTWFKDHGIPVLNWPANSPDLNPIENLWGIVKRKMRLCQTQQCRRAEGHYQSNLGSHNT</sequence>
<comment type="caution">
    <text evidence="4">The sequence shown here is derived from an EMBL/GenBank/DDBJ whole genome shotgun (WGS) entry which is preliminary data.</text>
</comment>
<evidence type="ECO:0000313" key="5">
    <source>
        <dbReference type="Proteomes" id="UP001529510"/>
    </source>
</evidence>
<evidence type="ECO:0000313" key="4">
    <source>
        <dbReference type="EMBL" id="KAL0152636.1"/>
    </source>
</evidence>
<dbReference type="InterPro" id="IPR038717">
    <property type="entry name" value="Tc1-like_DDE_dom"/>
</dbReference>
<feature type="domain" description="Transposase Tc1-like" evidence="2">
    <location>
        <begin position="224"/>
        <end position="292"/>
    </location>
</feature>
<evidence type="ECO:0000259" key="2">
    <source>
        <dbReference type="Pfam" id="PF01498"/>
    </source>
</evidence>
<proteinExistence type="predicted"/>
<reference evidence="4 5" key="1">
    <citation type="submission" date="2024-05" db="EMBL/GenBank/DDBJ databases">
        <title>Genome sequencing and assembly of Indian major carp, Cirrhinus mrigala (Hamilton, 1822).</title>
        <authorList>
            <person name="Mohindra V."/>
            <person name="Chowdhury L.M."/>
            <person name="Lal K."/>
            <person name="Jena J.K."/>
        </authorList>
    </citation>
    <scope>NUCLEOTIDE SEQUENCE [LARGE SCALE GENOMIC DNA]</scope>
    <source>
        <strain evidence="4">CM1030</strain>
        <tissue evidence="4">Blood</tissue>
    </source>
</reference>
<dbReference type="InterPro" id="IPR036397">
    <property type="entry name" value="RNaseH_sf"/>
</dbReference>
<dbReference type="Pfam" id="PF01498">
    <property type="entry name" value="HTH_Tnp_Tc3_2"/>
    <property type="match status" value="1"/>
</dbReference>
<feature type="domain" description="Tc1-like transposase DDE" evidence="3">
    <location>
        <begin position="306"/>
        <end position="430"/>
    </location>
</feature>
<dbReference type="AlphaFoldDB" id="A0ABD0MUH6"/>
<evidence type="ECO:0008006" key="6">
    <source>
        <dbReference type="Google" id="ProtNLM"/>
    </source>
</evidence>